<name>A0A7I7SC66_9MYCO</name>
<dbReference type="PANTHER" id="PTHR43460:SF1">
    <property type="entry name" value="METHYLTRANSFERASE TYPE 11 DOMAIN-CONTAINING PROTEIN"/>
    <property type="match status" value="1"/>
</dbReference>
<sequence length="251" mass="27458">MRFEDLVAEAAAAPVDGWDFTWLAGRATEERPPWGYQRALGARLATVTAAVDLQTGGGEVLAGVPTLPPTMAATEGWPPNAERATALLHRRGVVVVTADRPPLPFADNAFDLVCSRHPNEVWWTEIARVLRPGGGYFAQHVGPGTARELIEFFRVPQPDFGAHRDPTAETAAATAAGLTVERASLQRLRMEFFDVGAVVYYLRKVIWLVPDFDVEADRARLRDLHERLTAGGPFVAHATRVLVEAHKPGPR</sequence>
<dbReference type="InterPro" id="IPR029063">
    <property type="entry name" value="SAM-dependent_MTases_sf"/>
</dbReference>
<protein>
    <submittedName>
        <fullName evidence="1">SAM-dependent methyltransferase</fullName>
    </submittedName>
</protein>
<comment type="caution">
    <text evidence="1">The sequence shown here is derived from an EMBL/GenBank/DDBJ whole genome shotgun (WGS) entry which is preliminary data.</text>
</comment>
<dbReference type="PANTHER" id="PTHR43460">
    <property type="entry name" value="METHYLTRANSFERASE"/>
    <property type="match status" value="1"/>
</dbReference>
<keyword evidence="1" id="KW-0489">Methyltransferase</keyword>
<proteinExistence type="predicted"/>
<evidence type="ECO:0000313" key="1">
    <source>
        <dbReference type="EMBL" id="OSC36117.1"/>
    </source>
</evidence>
<dbReference type="Gene3D" id="3.40.50.150">
    <property type="entry name" value="Vaccinia Virus protein VP39"/>
    <property type="match status" value="1"/>
</dbReference>
<dbReference type="Proteomes" id="UP000193577">
    <property type="component" value="Unassembled WGS sequence"/>
</dbReference>
<dbReference type="GO" id="GO:0032259">
    <property type="term" value="P:methylation"/>
    <property type="evidence" value="ECO:0007669"/>
    <property type="project" value="UniProtKB-KW"/>
</dbReference>
<dbReference type="AlphaFoldDB" id="A0A7I7SC66"/>
<evidence type="ECO:0000313" key="2">
    <source>
        <dbReference type="Proteomes" id="UP000193577"/>
    </source>
</evidence>
<dbReference type="EMBL" id="NCXO01000001">
    <property type="protein sequence ID" value="OSC36117.1"/>
    <property type="molecule type" value="Genomic_DNA"/>
</dbReference>
<dbReference type="SUPFAM" id="SSF53335">
    <property type="entry name" value="S-adenosyl-L-methionine-dependent methyltransferases"/>
    <property type="match status" value="1"/>
</dbReference>
<dbReference type="Pfam" id="PF08241">
    <property type="entry name" value="Methyltransf_11"/>
    <property type="match status" value="1"/>
</dbReference>
<dbReference type="CDD" id="cd02440">
    <property type="entry name" value="AdoMet_MTases"/>
    <property type="match status" value="1"/>
</dbReference>
<dbReference type="RefSeq" id="WP_085301868.1">
    <property type="nucleotide sequence ID" value="NZ_AP022594.1"/>
</dbReference>
<dbReference type="GO" id="GO:0008757">
    <property type="term" value="F:S-adenosylmethionine-dependent methyltransferase activity"/>
    <property type="evidence" value="ECO:0007669"/>
    <property type="project" value="InterPro"/>
</dbReference>
<keyword evidence="1" id="KW-0808">Transferase</keyword>
<organism evidence="1 2">
    <name type="scientific">Mycolicibacillus koreensis</name>
    <dbReference type="NCBI Taxonomy" id="1069220"/>
    <lineage>
        <taxon>Bacteria</taxon>
        <taxon>Bacillati</taxon>
        <taxon>Actinomycetota</taxon>
        <taxon>Actinomycetes</taxon>
        <taxon>Mycobacteriales</taxon>
        <taxon>Mycobacteriaceae</taxon>
        <taxon>Mycolicibacillus</taxon>
    </lineage>
</organism>
<dbReference type="InterPro" id="IPR013216">
    <property type="entry name" value="Methyltransf_11"/>
</dbReference>
<accession>A0A7I7SC66</accession>
<reference evidence="1 2" key="1">
    <citation type="submission" date="2017-04" db="EMBL/GenBank/DDBJ databases">
        <title>The new phylogeny of genus Mycobacterium.</title>
        <authorList>
            <person name="Tortoli E."/>
            <person name="Trovato A."/>
            <person name="Cirillo D.M."/>
        </authorList>
    </citation>
    <scope>NUCLEOTIDE SEQUENCE [LARGE SCALE GENOMIC DNA]</scope>
    <source>
        <strain evidence="1 2">KCTC 19819</strain>
    </source>
</reference>
<keyword evidence="2" id="KW-1185">Reference proteome</keyword>
<dbReference type="InterPro" id="IPR052939">
    <property type="entry name" value="23S_rRNA_MeTrnsfrase_RlmA"/>
</dbReference>
<gene>
    <name evidence="1" type="ORF">B8W67_00500</name>
</gene>
<dbReference type="OrthoDB" id="9795864at2"/>